<keyword evidence="2" id="KW-0472">Membrane</keyword>
<name>A0ABU5MTE5_9BACT</name>
<organism evidence="3 4">
    <name type="scientific">Pontiella agarivorans</name>
    <dbReference type="NCBI Taxonomy" id="3038953"/>
    <lineage>
        <taxon>Bacteria</taxon>
        <taxon>Pseudomonadati</taxon>
        <taxon>Kiritimatiellota</taxon>
        <taxon>Kiritimatiellia</taxon>
        <taxon>Kiritimatiellales</taxon>
        <taxon>Pontiellaceae</taxon>
        <taxon>Pontiella</taxon>
    </lineage>
</organism>
<dbReference type="RefSeq" id="WP_322607189.1">
    <property type="nucleotide sequence ID" value="NZ_JARVCO010000002.1"/>
</dbReference>
<protein>
    <submittedName>
        <fullName evidence="3">Uncharacterized protein</fullName>
    </submittedName>
</protein>
<sequence>MEELDPVKLKAELDQFKREKEKIRQLMGQIGGKDAEKQDRWVNRFFIIAIAALAINDFVNHLLHVADPLIPPLFSLEIAVLLVSIKIIWMMHKSTKVEHFQFWILNSIEYRLNDVAKQLRHLEKTVEKYHHDSSDDHAPD</sequence>
<keyword evidence="4" id="KW-1185">Reference proteome</keyword>
<evidence type="ECO:0000313" key="3">
    <source>
        <dbReference type="EMBL" id="MDZ8117388.1"/>
    </source>
</evidence>
<proteinExistence type="predicted"/>
<accession>A0ABU5MTE5</accession>
<evidence type="ECO:0000256" key="1">
    <source>
        <dbReference type="SAM" id="Coils"/>
    </source>
</evidence>
<comment type="caution">
    <text evidence="3">The sequence shown here is derived from an EMBL/GenBank/DDBJ whole genome shotgun (WGS) entry which is preliminary data.</text>
</comment>
<keyword evidence="2" id="KW-0812">Transmembrane</keyword>
<feature type="transmembrane region" description="Helical" evidence="2">
    <location>
        <begin position="69"/>
        <end position="89"/>
    </location>
</feature>
<evidence type="ECO:0000256" key="2">
    <source>
        <dbReference type="SAM" id="Phobius"/>
    </source>
</evidence>
<feature type="transmembrane region" description="Helical" evidence="2">
    <location>
        <begin position="45"/>
        <end position="63"/>
    </location>
</feature>
<dbReference type="EMBL" id="JARVCO010000002">
    <property type="protein sequence ID" value="MDZ8117388.1"/>
    <property type="molecule type" value="Genomic_DNA"/>
</dbReference>
<dbReference type="Proteomes" id="UP001290861">
    <property type="component" value="Unassembled WGS sequence"/>
</dbReference>
<reference evidence="3 4" key="1">
    <citation type="journal article" date="2024" name="Appl. Environ. Microbiol.">
        <title>Pontiella agarivorans sp. nov., a novel marine anaerobic bacterium capable of degrading macroalgal polysaccharides and fixing nitrogen.</title>
        <authorList>
            <person name="Liu N."/>
            <person name="Kivenson V."/>
            <person name="Peng X."/>
            <person name="Cui Z."/>
            <person name="Lankiewicz T.S."/>
            <person name="Gosselin K.M."/>
            <person name="English C.J."/>
            <person name="Blair E.M."/>
            <person name="O'Malley M.A."/>
            <person name="Valentine D.L."/>
        </authorList>
    </citation>
    <scope>NUCLEOTIDE SEQUENCE [LARGE SCALE GENOMIC DNA]</scope>
    <source>
        <strain evidence="3 4">NLcol2</strain>
    </source>
</reference>
<keyword evidence="2" id="KW-1133">Transmembrane helix</keyword>
<keyword evidence="1" id="KW-0175">Coiled coil</keyword>
<gene>
    <name evidence="3" type="ORF">P9H32_02010</name>
</gene>
<feature type="coiled-coil region" evidence="1">
    <location>
        <begin position="105"/>
        <end position="132"/>
    </location>
</feature>
<evidence type="ECO:0000313" key="4">
    <source>
        <dbReference type="Proteomes" id="UP001290861"/>
    </source>
</evidence>